<dbReference type="AlphaFoldDB" id="A0A397SNQ9"/>
<accession>A0A397SNQ9</accession>
<keyword evidence="2" id="KW-1185">Reference proteome</keyword>
<comment type="caution">
    <text evidence="1">The sequence shown here is derived from an EMBL/GenBank/DDBJ whole genome shotgun (WGS) entry which is preliminary data.</text>
</comment>
<sequence length="58" mass="6893">MFKRLQGVYAYKVNTNEINNIIIPVKRKKKLHFSIMITIVLPCERSFQFSVSDIILFF</sequence>
<gene>
    <name evidence="1" type="ORF">C1645_776791</name>
</gene>
<evidence type="ECO:0000313" key="1">
    <source>
        <dbReference type="EMBL" id="RIA87638.1"/>
    </source>
</evidence>
<proteinExistence type="predicted"/>
<dbReference type="Proteomes" id="UP000265703">
    <property type="component" value="Unassembled WGS sequence"/>
</dbReference>
<evidence type="ECO:0000313" key="2">
    <source>
        <dbReference type="Proteomes" id="UP000265703"/>
    </source>
</evidence>
<organism evidence="1 2">
    <name type="scientific">Glomus cerebriforme</name>
    <dbReference type="NCBI Taxonomy" id="658196"/>
    <lineage>
        <taxon>Eukaryota</taxon>
        <taxon>Fungi</taxon>
        <taxon>Fungi incertae sedis</taxon>
        <taxon>Mucoromycota</taxon>
        <taxon>Glomeromycotina</taxon>
        <taxon>Glomeromycetes</taxon>
        <taxon>Glomerales</taxon>
        <taxon>Glomeraceae</taxon>
        <taxon>Glomus</taxon>
    </lineage>
</organism>
<protein>
    <submittedName>
        <fullName evidence="1">Uncharacterized protein</fullName>
    </submittedName>
</protein>
<dbReference type="EMBL" id="QKYT01000299">
    <property type="protein sequence ID" value="RIA87638.1"/>
    <property type="molecule type" value="Genomic_DNA"/>
</dbReference>
<reference evidence="1 2" key="1">
    <citation type="submission" date="2018-06" db="EMBL/GenBank/DDBJ databases">
        <title>Comparative genomics reveals the genomic features of Rhizophagus irregularis, R. cerebriforme, R. diaphanum and Gigaspora rosea, and their symbiotic lifestyle signature.</title>
        <authorList>
            <person name="Morin E."/>
            <person name="San Clemente H."/>
            <person name="Chen E.C.H."/>
            <person name="De La Providencia I."/>
            <person name="Hainaut M."/>
            <person name="Kuo A."/>
            <person name="Kohler A."/>
            <person name="Murat C."/>
            <person name="Tang N."/>
            <person name="Roy S."/>
            <person name="Loubradou J."/>
            <person name="Henrissat B."/>
            <person name="Grigoriev I.V."/>
            <person name="Corradi N."/>
            <person name="Roux C."/>
            <person name="Martin F.M."/>
        </authorList>
    </citation>
    <scope>NUCLEOTIDE SEQUENCE [LARGE SCALE GENOMIC DNA]</scope>
    <source>
        <strain evidence="1 2">DAOM 227022</strain>
    </source>
</reference>
<name>A0A397SNQ9_9GLOM</name>